<evidence type="ECO:0000256" key="4">
    <source>
        <dbReference type="ARBA" id="ARBA00023136"/>
    </source>
</evidence>
<proteinExistence type="inferred from homology"/>
<dbReference type="InterPro" id="IPR004872">
    <property type="entry name" value="Lipoprotein_NlpA"/>
</dbReference>
<dbReference type="PANTHER" id="PTHR30429:SF1">
    <property type="entry name" value="D-METHIONINE-BINDING LIPOPROTEIN METQ-RELATED"/>
    <property type="match status" value="1"/>
</dbReference>
<dbReference type="RefSeq" id="WP_344928682.1">
    <property type="nucleotide sequence ID" value="NZ_BAAAYK010000038.1"/>
</dbReference>
<dbReference type="Proteomes" id="UP001500483">
    <property type="component" value="Unassembled WGS sequence"/>
</dbReference>
<accession>A0ABP6RS10</accession>
<dbReference type="SUPFAM" id="SSF53850">
    <property type="entry name" value="Periplasmic binding protein-like II"/>
    <property type="match status" value="1"/>
</dbReference>
<evidence type="ECO:0000256" key="2">
    <source>
        <dbReference type="ARBA" id="ARBA00008973"/>
    </source>
</evidence>
<comment type="caution">
    <text evidence="8">The sequence shown here is derived from an EMBL/GenBank/DDBJ whole genome shotgun (WGS) entry which is preliminary data.</text>
</comment>
<name>A0ABP6RS10_9PSEU</name>
<evidence type="ECO:0000256" key="1">
    <source>
        <dbReference type="ARBA" id="ARBA00004635"/>
    </source>
</evidence>
<keyword evidence="3" id="KW-0732">Signal</keyword>
<organism evidence="8 9">
    <name type="scientific">Saccharopolyspora gregorii</name>
    <dbReference type="NCBI Taxonomy" id="33914"/>
    <lineage>
        <taxon>Bacteria</taxon>
        <taxon>Bacillati</taxon>
        <taxon>Actinomycetota</taxon>
        <taxon>Actinomycetes</taxon>
        <taxon>Pseudonocardiales</taxon>
        <taxon>Pseudonocardiaceae</taxon>
        <taxon>Saccharopolyspora</taxon>
    </lineage>
</organism>
<comment type="subcellular location">
    <subcellularLocation>
        <location evidence="1">Membrane</location>
        <topology evidence="1">Lipid-anchor</topology>
    </subcellularLocation>
</comment>
<gene>
    <name evidence="8" type="ORF">GCM10020366_40400</name>
</gene>
<evidence type="ECO:0000313" key="9">
    <source>
        <dbReference type="Proteomes" id="UP001500483"/>
    </source>
</evidence>
<feature type="transmembrane region" description="Helical" evidence="7">
    <location>
        <begin position="20"/>
        <end position="41"/>
    </location>
</feature>
<comment type="similarity">
    <text evidence="2">Belongs to the NlpA lipoprotein family.</text>
</comment>
<dbReference type="PANTHER" id="PTHR30429">
    <property type="entry name" value="D-METHIONINE-BINDING LIPOPROTEIN METQ"/>
    <property type="match status" value="1"/>
</dbReference>
<protein>
    <submittedName>
        <fullName evidence="8">MetQ/NlpA family ABC transporter substrate-binding protein</fullName>
    </submittedName>
</protein>
<keyword evidence="7" id="KW-0812">Transmembrane</keyword>
<keyword evidence="4 7" id="KW-0472">Membrane</keyword>
<evidence type="ECO:0000256" key="5">
    <source>
        <dbReference type="ARBA" id="ARBA00023139"/>
    </source>
</evidence>
<evidence type="ECO:0000256" key="6">
    <source>
        <dbReference type="ARBA" id="ARBA00023288"/>
    </source>
</evidence>
<dbReference type="Pfam" id="PF03180">
    <property type="entry name" value="Lipoprotein_9"/>
    <property type="match status" value="1"/>
</dbReference>
<dbReference type="EMBL" id="BAAAYK010000038">
    <property type="protein sequence ID" value="GAA3360431.1"/>
    <property type="molecule type" value="Genomic_DNA"/>
</dbReference>
<keyword evidence="5" id="KW-0564">Palmitate</keyword>
<keyword evidence="6" id="KW-0449">Lipoprotein</keyword>
<sequence>MSARAADELPEKPRRSRRGLLVAGLALVVVLIAGAVFAAFGTAGSDGADGRITVRIGATDASKEYWTTFRQLAAEHGIDLRTVAFSDYSQANPALAQGQIDVNLFQHLLFLADHNAATGDTLTPIGSTSVVPLNLYSRRHADVADIPAGGTVTIPNDATNQARALLVLQQAGLISLRGGGNPLSTVAEIDAAASKVRVLPVDAAQTVASLPSADAAVVNNNYALDADLDPSRALFGDDPAGPAAQPYTNVFVTRAEDADDPTYAKLVELYRDERVAGQVAADSRGTAVPVRRSPAELRAILAELTDEVRAAGDR</sequence>
<reference evidence="9" key="1">
    <citation type="journal article" date="2019" name="Int. J. Syst. Evol. Microbiol.">
        <title>The Global Catalogue of Microorganisms (GCM) 10K type strain sequencing project: providing services to taxonomists for standard genome sequencing and annotation.</title>
        <authorList>
            <consortium name="The Broad Institute Genomics Platform"/>
            <consortium name="The Broad Institute Genome Sequencing Center for Infectious Disease"/>
            <person name="Wu L."/>
            <person name="Ma J."/>
        </authorList>
    </citation>
    <scope>NUCLEOTIDE SEQUENCE [LARGE SCALE GENOMIC DNA]</scope>
    <source>
        <strain evidence="9">JCM 9687</strain>
    </source>
</reference>
<keyword evidence="9" id="KW-1185">Reference proteome</keyword>
<evidence type="ECO:0000256" key="7">
    <source>
        <dbReference type="SAM" id="Phobius"/>
    </source>
</evidence>
<dbReference type="Gene3D" id="3.40.190.10">
    <property type="entry name" value="Periplasmic binding protein-like II"/>
    <property type="match status" value="2"/>
</dbReference>
<keyword evidence="7" id="KW-1133">Transmembrane helix</keyword>
<evidence type="ECO:0000313" key="8">
    <source>
        <dbReference type="EMBL" id="GAA3360431.1"/>
    </source>
</evidence>
<evidence type="ECO:0000256" key="3">
    <source>
        <dbReference type="ARBA" id="ARBA00022729"/>
    </source>
</evidence>